<proteinExistence type="predicted"/>
<dbReference type="InterPro" id="IPR036388">
    <property type="entry name" value="WH-like_DNA-bd_sf"/>
</dbReference>
<evidence type="ECO:0000313" key="5">
    <source>
        <dbReference type="EMBL" id="MBX7290510.1"/>
    </source>
</evidence>
<dbReference type="SMART" id="SM00347">
    <property type="entry name" value="HTH_MARR"/>
    <property type="match status" value="1"/>
</dbReference>
<dbReference type="KEGG" id="cchv:BTM20_00450"/>
<keyword evidence="2" id="KW-0238">DNA-binding</keyword>
<dbReference type="PANTHER" id="PTHR42756">
    <property type="entry name" value="TRANSCRIPTIONAL REGULATOR, MARR"/>
    <property type="match status" value="1"/>
</dbReference>
<comment type="caution">
    <text evidence="5">The sequence shown here is derived from an EMBL/GenBank/DDBJ whole genome shotgun (WGS) entry which is preliminary data.</text>
</comment>
<dbReference type="EMBL" id="JAIFTX010000009">
    <property type="protein sequence ID" value="MBX7290510.1"/>
    <property type="molecule type" value="Genomic_DNA"/>
</dbReference>
<evidence type="ECO:0000313" key="6">
    <source>
        <dbReference type="Proteomes" id="UP000775179"/>
    </source>
</evidence>
<gene>
    <name evidence="5" type="ORF">K4H94_05585</name>
</gene>
<dbReference type="InterPro" id="IPR023187">
    <property type="entry name" value="Tscrpt_reg_MarR-type_CS"/>
</dbReference>
<dbReference type="GO" id="GO:0006355">
    <property type="term" value="P:regulation of DNA-templated transcription"/>
    <property type="evidence" value="ECO:0007669"/>
    <property type="project" value="UniProtKB-ARBA"/>
</dbReference>
<dbReference type="GeneID" id="66300313"/>
<dbReference type="GO" id="GO:0003677">
    <property type="term" value="F:DNA binding"/>
    <property type="evidence" value="ECO:0007669"/>
    <property type="project" value="UniProtKB-KW"/>
</dbReference>
<dbReference type="PRINTS" id="PR00598">
    <property type="entry name" value="HTHMARR"/>
</dbReference>
<dbReference type="InterPro" id="IPR036390">
    <property type="entry name" value="WH_DNA-bd_sf"/>
</dbReference>
<evidence type="ECO:0000256" key="3">
    <source>
        <dbReference type="ARBA" id="ARBA00023163"/>
    </source>
</evidence>
<reference evidence="5 6" key="1">
    <citation type="submission" date="2021-08" db="EMBL/GenBank/DDBJ databases">
        <title>Genome sequence analysis of Clostridium chauvoei strains of European origin and evaluation of typing options for outbreak investigations.</title>
        <authorList>
            <person name="Abdel-Glil M."/>
            <person name="Thomas P."/>
            <person name="Seyboldt C."/>
        </authorList>
    </citation>
    <scope>NUCLEOTIDE SEQUENCE [LARGE SCALE GENOMIC DNA]</scope>
    <source>
        <strain evidence="5 6">S0260-09</strain>
    </source>
</reference>
<keyword evidence="3" id="KW-0804">Transcription</keyword>
<dbReference type="PROSITE" id="PS01117">
    <property type="entry name" value="HTH_MARR_1"/>
    <property type="match status" value="1"/>
</dbReference>
<dbReference type="InterPro" id="IPR000835">
    <property type="entry name" value="HTH_MarR-typ"/>
</dbReference>
<evidence type="ECO:0000259" key="4">
    <source>
        <dbReference type="PROSITE" id="PS50995"/>
    </source>
</evidence>
<dbReference type="Gene3D" id="1.10.10.10">
    <property type="entry name" value="Winged helix-like DNA-binding domain superfamily/Winged helix DNA-binding domain"/>
    <property type="match status" value="1"/>
</dbReference>
<protein>
    <submittedName>
        <fullName evidence="5">MarR family transcriptional regulator</fullName>
    </submittedName>
</protein>
<evidence type="ECO:0000256" key="1">
    <source>
        <dbReference type="ARBA" id="ARBA00023015"/>
    </source>
</evidence>
<sequence>MECKDDAIGKYISEIYRNSCRFFSKEFSKLNLGVGQYIFLIQLYKNDGINQEKLSDLLKIDKANTARAIKRLEEEGYVTRVRCREDKRAYNVFLTEKALNIKEEFFGILKSWEANITEPLTEEEVITVKNILKKITMN</sequence>
<dbReference type="RefSeq" id="WP_021876713.1">
    <property type="nucleotide sequence ID" value="NZ_CP018624.1"/>
</dbReference>
<dbReference type="PANTHER" id="PTHR42756:SF2">
    <property type="entry name" value="MARR FAMILY REGULATORY PROTEIN"/>
    <property type="match status" value="1"/>
</dbReference>
<dbReference type="Pfam" id="PF01047">
    <property type="entry name" value="MarR"/>
    <property type="match status" value="1"/>
</dbReference>
<name>A0ABD4RGX7_9CLOT</name>
<dbReference type="PROSITE" id="PS50995">
    <property type="entry name" value="HTH_MARR_2"/>
    <property type="match status" value="1"/>
</dbReference>
<feature type="domain" description="HTH marR-type" evidence="4">
    <location>
        <begin position="1"/>
        <end position="137"/>
    </location>
</feature>
<dbReference type="SUPFAM" id="SSF46785">
    <property type="entry name" value="Winged helix' DNA-binding domain"/>
    <property type="match status" value="1"/>
</dbReference>
<dbReference type="AlphaFoldDB" id="A0ABD4RGX7"/>
<keyword evidence="1" id="KW-0805">Transcription regulation</keyword>
<dbReference type="Proteomes" id="UP000775179">
    <property type="component" value="Unassembled WGS sequence"/>
</dbReference>
<accession>A0ABD4RGX7</accession>
<organism evidence="5 6">
    <name type="scientific">Clostridium chauvoei</name>
    <dbReference type="NCBI Taxonomy" id="46867"/>
    <lineage>
        <taxon>Bacteria</taxon>
        <taxon>Bacillati</taxon>
        <taxon>Bacillota</taxon>
        <taxon>Clostridia</taxon>
        <taxon>Eubacteriales</taxon>
        <taxon>Clostridiaceae</taxon>
        <taxon>Clostridium</taxon>
    </lineage>
</organism>
<evidence type="ECO:0000256" key="2">
    <source>
        <dbReference type="ARBA" id="ARBA00023125"/>
    </source>
</evidence>